<gene>
    <name evidence="2" type="ORF">DMP08_02275</name>
</gene>
<reference evidence="3" key="1">
    <citation type="submission" date="2018-05" db="EMBL/GenBank/DDBJ databases">
        <title>Genome Sequencing of selected type strains of the family Eggerthellaceae.</title>
        <authorList>
            <person name="Danylec N."/>
            <person name="Stoll D.A."/>
            <person name="Doetsch A."/>
            <person name="Huch M."/>
        </authorList>
    </citation>
    <scope>NUCLEOTIDE SEQUENCE [LARGE SCALE GENOMIC DNA]</scope>
    <source>
        <strain evidence="3">DSM 16106</strain>
    </source>
</reference>
<dbReference type="EMBL" id="QICD01000002">
    <property type="protein sequence ID" value="RNL48453.1"/>
    <property type="molecule type" value="Genomic_DNA"/>
</dbReference>
<evidence type="ECO:0000256" key="1">
    <source>
        <dbReference type="SAM" id="Phobius"/>
    </source>
</evidence>
<dbReference type="AlphaFoldDB" id="A0A3N0BJJ7"/>
<keyword evidence="1" id="KW-0812">Transmembrane</keyword>
<name>A0A3N0BJJ7_9ACTN</name>
<dbReference type="Proteomes" id="UP000278632">
    <property type="component" value="Unassembled WGS sequence"/>
</dbReference>
<feature type="transmembrane region" description="Helical" evidence="1">
    <location>
        <begin position="182"/>
        <end position="204"/>
    </location>
</feature>
<dbReference type="OrthoDB" id="3174381at2"/>
<feature type="transmembrane region" description="Helical" evidence="1">
    <location>
        <begin position="64"/>
        <end position="90"/>
    </location>
</feature>
<keyword evidence="1" id="KW-0472">Membrane</keyword>
<evidence type="ECO:0000313" key="3">
    <source>
        <dbReference type="Proteomes" id="UP000278632"/>
    </source>
</evidence>
<evidence type="ECO:0000313" key="2">
    <source>
        <dbReference type="EMBL" id="RNL48453.1"/>
    </source>
</evidence>
<accession>A0A3N0BJJ7</accession>
<dbReference type="RefSeq" id="WP_123191370.1">
    <property type="nucleotide sequence ID" value="NZ_QICD01000002.1"/>
</dbReference>
<sequence length="241" mass="24578">MKEQLKGMARPYAMLFSMALAVALVGRIGLAAMDLSGALAYDYISASGVPILDVVCSILTGSAFMAFLFLSALVIVLSTAGVALHGLLFARGVPGAGKPATAFLWGWATAFAAIVCLFVVLSGILSGVQVHSMSSKLPALPVLIVALVVWAAFIGTLLGAASMVVCACLARAENEKRAGWNLVAATAGCGFAVMVLTVGTFSAINTASINMGVVGMWFAADVVANLGMLFGASALVKKARA</sequence>
<feature type="transmembrane region" description="Helical" evidence="1">
    <location>
        <begin position="216"/>
        <end position="236"/>
    </location>
</feature>
<protein>
    <submittedName>
        <fullName evidence="2">Uncharacterized protein</fullName>
    </submittedName>
</protein>
<comment type="caution">
    <text evidence="2">The sequence shown here is derived from an EMBL/GenBank/DDBJ whole genome shotgun (WGS) entry which is preliminary data.</text>
</comment>
<keyword evidence="1" id="KW-1133">Transmembrane helix</keyword>
<feature type="transmembrane region" description="Helical" evidence="1">
    <location>
        <begin position="102"/>
        <end position="125"/>
    </location>
</feature>
<keyword evidence="3" id="KW-1185">Reference proteome</keyword>
<organism evidence="2 3">
    <name type="scientific">Paraeggerthella hongkongensis</name>
    <dbReference type="NCBI Taxonomy" id="230658"/>
    <lineage>
        <taxon>Bacteria</taxon>
        <taxon>Bacillati</taxon>
        <taxon>Actinomycetota</taxon>
        <taxon>Coriobacteriia</taxon>
        <taxon>Eggerthellales</taxon>
        <taxon>Eggerthellaceae</taxon>
        <taxon>Paraeggerthella</taxon>
    </lineage>
</organism>
<proteinExistence type="predicted"/>
<feature type="transmembrane region" description="Helical" evidence="1">
    <location>
        <begin position="137"/>
        <end position="170"/>
    </location>
</feature>